<evidence type="ECO:0000256" key="7">
    <source>
        <dbReference type="ARBA" id="ARBA00022824"/>
    </source>
</evidence>
<evidence type="ECO:0000256" key="2">
    <source>
        <dbReference type="ARBA" id="ARBA00004687"/>
    </source>
</evidence>
<evidence type="ECO:0000256" key="9">
    <source>
        <dbReference type="ARBA" id="ARBA00023136"/>
    </source>
</evidence>
<keyword evidence="8 11" id="KW-1133">Transmembrane helix</keyword>
<proteinExistence type="inferred from homology"/>
<evidence type="ECO:0000256" key="10">
    <source>
        <dbReference type="SAM" id="MobiDB-lite"/>
    </source>
</evidence>
<accession>A0A1B2JJF8</accession>
<evidence type="ECO:0000256" key="1">
    <source>
        <dbReference type="ARBA" id="ARBA00004477"/>
    </source>
</evidence>
<feature type="compositionally biased region" description="Low complexity" evidence="10">
    <location>
        <begin position="1"/>
        <end position="19"/>
    </location>
</feature>
<gene>
    <name evidence="12" type="primary">GPI11</name>
    <name evidence="12" type="ORF">ATY40_BA7504672</name>
</gene>
<keyword evidence="9 11" id="KW-0472">Membrane</keyword>
<feature type="transmembrane region" description="Helical" evidence="11">
    <location>
        <begin position="150"/>
        <end position="171"/>
    </location>
</feature>
<evidence type="ECO:0000313" key="13">
    <source>
        <dbReference type="Proteomes" id="UP000094565"/>
    </source>
</evidence>
<name>A0A1B2JJF8_PICPA</name>
<sequence>MRKAVSFSEGLSSDSSKLSPSKKDGEDTKNEKNPNVTPLKVPPLNHPVSLLPFQSLYAAYALFAKYDVLTNKNEALVSSLKGLVGLQFAYGVLILFNYSQDSTQTRKRGYFGDFAVIILNLIISLIMSVPVHMLLLLFGAPILSLNRETFLLAAHLSLLTVFPILSTYRANHAEKDFGMSFSTLFFRLVTVQVHGDISKHIVYLTLLGTVFGTWLGITPIPLDWDRPWQEWPITLLVGAFLGNFVGGLISSISILFF</sequence>
<protein>
    <recommendedName>
        <fullName evidence="4">Glycosylphosphatidylinositol anchor biosynthesis protein 11</fullName>
    </recommendedName>
</protein>
<evidence type="ECO:0000313" key="12">
    <source>
        <dbReference type="EMBL" id="ANZ78071.1"/>
    </source>
</evidence>
<keyword evidence="7" id="KW-0256">Endoplasmic reticulum</keyword>
<dbReference type="Pfam" id="PF06699">
    <property type="entry name" value="PIG-F"/>
    <property type="match status" value="1"/>
</dbReference>
<comment type="pathway">
    <text evidence="2">Glycolipid biosynthesis; glycosylphosphatidylinositol-anchor biosynthesis.</text>
</comment>
<dbReference type="InterPro" id="IPR009580">
    <property type="entry name" value="GPI_biosynthesis_protein_Pig-F"/>
</dbReference>
<evidence type="ECO:0000256" key="3">
    <source>
        <dbReference type="ARBA" id="ARBA00007978"/>
    </source>
</evidence>
<feature type="transmembrane region" description="Helical" evidence="11">
    <location>
        <begin position="233"/>
        <end position="256"/>
    </location>
</feature>
<dbReference type="Proteomes" id="UP000094565">
    <property type="component" value="Chromosome 4"/>
</dbReference>
<feature type="region of interest" description="Disordered" evidence="10">
    <location>
        <begin position="1"/>
        <end position="40"/>
    </location>
</feature>
<dbReference type="OrthoDB" id="3980320at2759"/>
<comment type="subcellular location">
    <subcellularLocation>
        <location evidence="1">Endoplasmic reticulum membrane</location>
        <topology evidence="1">Multi-pass membrane protein</topology>
    </subcellularLocation>
</comment>
<dbReference type="EMBL" id="CP014587">
    <property type="protein sequence ID" value="ANZ78071.1"/>
    <property type="molecule type" value="Genomic_DNA"/>
</dbReference>
<evidence type="ECO:0000256" key="11">
    <source>
        <dbReference type="SAM" id="Phobius"/>
    </source>
</evidence>
<keyword evidence="5" id="KW-0337">GPI-anchor biosynthesis</keyword>
<evidence type="ECO:0000256" key="5">
    <source>
        <dbReference type="ARBA" id="ARBA00022502"/>
    </source>
</evidence>
<dbReference type="AlphaFoldDB" id="A0A1B2JJF8"/>
<dbReference type="GO" id="GO:0005789">
    <property type="term" value="C:endoplasmic reticulum membrane"/>
    <property type="evidence" value="ECO:0007669"/>
    <property type="project" value="UniProtKB-SubCell"/>
</dbReference>
<keyword evidence="6 11" id="KW-0812">Transmembrane</keyword>
<evidence type="ECO:0000256" key="8">
    <source>
        <dbReference type="ARBA" id="ARBA00022989"/>
    </source>
</evidence>
<comment type="similarity">
    <text evidence="3">Belongs to the PIGF family.</text>
</comment>
<feature type="transmembrane region" description="Helical" evidence="11">
    <location>
        <begin position="116"/>
        <end position="138"/>
    </location>
</feature>
<dbReference type="GO" id="GO:0006506">
    <property type="term" value="P:GPI anchor biosynthetic process"/>
    <property type="evidence" value="ECO:0007669"/>
    <property type="project" value="UniProtKB-UniPathway"/>
</dbReference>
<dbReference type="UniPathway" id="UPA00196"/>
<keyword evidence="13" id="KW-1185">Reference proteome</keyword>
<evidence type="ECO:0000256" key="6">
    <source>
        <dbReference type="ARBA" id="ARBA00022692"/>
    </source>
</evidence>
<reference evidence="12 13" key="1">
    <citation type="submission" date="2016-02" db="EMBL/GenBank/DDBJ databases">
        <title>Comparative genomic and transcriptomic foundation for Pichia pastoris.</title>
        <authorList>
            <person name="Love K.R."/>
            <person name="Shah K.A."/>
            <person name="Whittaker C.A."/>
            <person name="Wu J."/>
            <person name="Bartlett M.C."/>
            <person name="Ma D."/>
            <person name="Leeson R.L."/>
            <person name="Priest M."/>
            <person name="Young S.K."/>
            <person name="Love J.C."/>
        </authorList>
    </citation>
    <scope>NUCLEOTIDE SEQUENCE [LARGE SCALE GENOMIC DNA]</scope>
    <source>
        <strain evidence="12 13">ATCC 28485</strain>
    </source>
</reference>
<feature type="transmembrane region" description="Helical" evidence="11">
    <location>
        <begin position="201"/>
        <end position="221"/>
    </location>
</feature>
<organism evidence="12 13">
    <name type="scientific">Komagataella pastoris</name>
    <name type="common">Yeast</name>
    <name type="synonym">Pichia pastoris</name>
    <dbReference type="NCBI Taxonomy" id="4922"/>
    <lineage>
        <taxon>Eukaryota</taxon>
        <taxon>Fungi</taxon>
        <taxon>Dikarya</taxon>
        <taxon>Ascomycota</taxon>
        <taxon>Saccharomycotina</taxon>
        <taxon>Pichiomycetes</taxon>
        <taxon>Pichiales</taxon>
        <taxon>Pichiaceae</taxon>
        <taxon>Komagataella</taxon>
    </lineage>
</organism>
<evidence type="ECO:0000256" key="4">
    <source>
        <dbReference type="ARBA" id="ARBA00020927"/>
    </source>
</evidence>
<feature type="compositionally biased region" description="Basic and acidic residues" evidence="10">
    <location>
        <begin position="21"/>
        <end position="32"/>
    </location>
</feature>